<dbReference type="PANTHER" id="PTHR45800:SF4">
    <property type="entry name" value="PHOSPHATIDYLINOSITOL 4-KINASE GAMMA 3"/>
    <property type="match status" value="1"/>
</dbReference>
<dbReference type="GO" id="GO:0004430">
    <property type="term" value="F:1-phosphatidylinositol 4-kinase activity"/>
    <property type="evidence" value="ECO:0007669"/>
    <property type="project" value="UniProtKB-EC"/>
</dbReference>
<dbReference type="PROSITE" id="PS50290">
    <property type="entry name" value="PI3_4_KINASE_3"/>
    <property type="match status" value="1"/>
</dbReference>
<evidence type="ECO:0000256" key="3">
    <source>
        <dbReference type="ARBA" id="ARBA00022679"/>
    </source>
</evidence>
<dbReference type="GO" id="GO:0005524">
    <property type="term" value="F:ATP binding"/>
    <property type="evidence" value="ECO:0007669"/>
    <property type="project" value="UniProtKB-KW"/>
</dbReference>
<evidence type="ECO:0000256" key="2">
    <source>
        <dbReference type="ARBA" id="ARBA00012169"/>
    </source>
</evidence>
<evidence type="ECO:0000256" key="1">
    <source>
        <dbReference type="ARBA" id="ARBA00008941"/>
    </source>
</evidence>
<evidence type="ECO:0000256" key="4">
    <source>
        <dbReference type="ARBA" id="ARBA00022741"/>
    </source>
</evidence>
<protein>
    <recommendedName>
        <fullName evidence="2">1-phosphatidylinositol 4-kinase</fullName>
        <ecNumber evidence="2">2.7.1.67</ecNumber>
    </recommendedName>
</protein>
<name>A0AAE0C157_9CHLO</name>
<dbReference type="Pfam" id="PF00454">
    <property type="entry name" value="PI3_PI4_kinase"/>
    <property type="match status" value="1"/>
</dbReference>
<dbReference type="InterPro" id="IPR044571">
    <property type="entry name" value="P4KG1-8"/>
</dbReference>
<accession>A0AAE0C157</accession>
<comment type="caution">
    <text evidence="9">The sequence shown here is derived from an EMBL/GenBank/DDBJ whole genome shotgun (WGS) entry which is preliminary data.</text>
</comment>
<evidence type="ECO:0000256" key="7">
    <source>
        <dbReference type="SAM" id="MobiDB-lite"/>
    </source>
</evidence>
<feature type="region of interest" description="Disordered" evidence="7">
    <location>
        <begin position="1"/>
        <end position="20"/>
    </location>
</feature>
<evidence type="ECO:0000313" key="10">
    <source>
        <dbReference type="Proteomes" id="UP001190700"/>
    </source>
</evidence>
<proteinExistence type="inferred from homology"/>
<dbReference type="Proteomes" id="UP001190700">
    <property type="component" value="Unassembled WGS sequence"/>
</dbReference>
<keyword evidence="3" id="KW-0808">Transferase</keyword>
<keyword evidence="4" id="KW-0547">Nucleotide-binding</keyword>
<keyword evidence="6" id="KW-0067">ATP-binding</keyword>
<dbReference type="EC" id="2.7.1.67" evidence="2"/>
<evidence type="ECO:0000256" key="5">
    <source>
        <dbReference type="ARBA" id="ARBA00022777"/>
    </source>
</evidence>
<sequence>MNNPRAELEPSATGEGLRKGTRVGEGAFREVAAYILDHDNFSGVPPTTFATLSGSADINDSSTNTDYDCDGSEPSTPKQGSLQEFVRSISDCEEMGPSKYSVDEVHKITILDMRLGNTDRNGANILVSEMPGDVEQYKLIPIDHGYTLPHSLQDLSFEWEYWPQARMPYSEQSLEYISNLDADADLLMLAAHNIRLPADCQRVFRVCTLVLKKGAALGLVPASISECMTRKIWNQMSDLEKMSARALNVAVGKQTRASGRPSQLVTEAQEKRYFQELSVLLEEYFSSLKEENMLDNLHI</sequence>
<organism evidence="9 10">
    <name type="scientific">Cymbomonas tetramitiformis</name>
    <dbReference type="NCBI Taxonomy" id="36881"/>
    <lineage>
        <taxon>Eukaryota</taxon>
        <taxon>Viridiplantae</taxon>
        <taxon>Chlorophyta</taxon>
        <taxon>Pyramimonadophyceae</taxon>
        <taxon>Pyramimonadales</taxon>
        <taxon>Pyramimonadaceae</taxon>
        <taxon>Cymbomonas</taxon>
    </lineage>
</organism>
<dbReference type="PANTHER" id="PTHR45800">
    <property type="entry name" value="PHOSPHATIDYLINOSITOL 4-KINASE GAMMA"/>
    <property type="match status" value="1"/>
</dbReference>
<dbReference type="InterPro" id="IPR000403">
    <property type="entry name" value="PI3/4_kinase_cat_dom"/>
</dbReference>
<keyword evidence="5" id="KW-0418">Kinase</keyword>
<dbReference type="EMBL" id="LGRX02030494">
    <property type="protein sequence ID" value="KAK3245615.1"/>
    <property type="molecule type" value="Genomic_DNA"/>
</dbReference>
<evidence type="ECO:0000313" key="9">
    <source>
        <dbReference type="EMBL" id="KAK3245615.1"/>
    </source>
</evidence>
<evidence type="ECO:0000256" key="6">
    <source>
        <dbReference type="ARBA" id="ARBA00022840"/>
    </source>
</evidence>
<evidence type="ECO:0000259" key="8">
    <source>
        <dbReference type="PROSITE" id="PS50290"/>
    </source>
</evidence>
<feature type="domain" description="PI3K/PI4K catalytic" evidence="8">
    <location>
        <begin position="1"/>
        <end position="262"/>
    </location>
</feature>
<comment type="similarity">
    <text evidence="1">Belongs to the PI3/PI4-kinase family. Type II PI4K subfamily.</text>
</comment>
<keyword evidence="10" id="KW-1185">Reference proteome</keyword>
<gene>
    <name evidence="9" type="ORF">CYMTET_44827</name>
</gene>
<reference evidence="9 10" key="1">
    <citation type="journal article" date="2015" name="Genome Biol. Evol.">
        <title>Comparative Genomics of a Bacterivorous Green Alga Reveals Evolutionary Causalities and Consequences of Phago-Mixotrophic Mode of Nutrition.</title>
        <authorList>
            <person name="Burns J.A."/>
            <person name="Paasch A."/>
            <person name="Narechania A."/>
            <person name="Kim E."/>
        </authorList>
    </citation>
    <scope>NUCLEOTIDE SEQUENCE [LARGE SCALE GENOMIC DNA]</scope>
    <source>
        <strain evidence="9 10">PLY_AMNH</strain>
    </source>
</reference>
<dbReference type="AlphaFoldDB" id="A0AAE0C157"/>